<dbReference type="Ensembl" id="ENSPMGT00000024817.1">
    <property type="protein sequence ID" value="ENSPMGP00000023294.1"/>
    <property type="gene ID" value="ENSPMGG00000018839.1"/>
</dbReference>
<dbReference type="GO" id="GO:0005516">
    <property type="term" value="F:calmodulin binding"/>
    <property type="evidence" value="ECO:0007669"/>
    <property type="project" value="InterPro"/>
</dbReference>
<dbReference type="Proteomes" id="UP000261520">
    <property type="component" value="Unplaced"/>
</dbReference>
<dbReference type="InterPro" id="IPR031372">
    <property type="entry name" value="CAMSAP_CC1"/>
</dbReference>
<sequence length="75" mass="8322">MTPPGTPPGTSALALGARLEEKRKSIEAQKRRIEAIFAKHRQRLGKTAFLQLQREPITLFLIPPSSPGCDWTLVV</sequence>
<dbReference type="GO" id="GO:0051011">
    <property type="term" value="F:microtubule minus-end binding"/>
    <property type="evidence" value="ECO:0007669"/>
    <property type="project" value="TreeGrafter"/>
</dbReference>
<dbReference type="GO" id="GO:0036449">
    <property type="term" value="C:microtubule minus-end"/>
    <property type="evidence" value="ECO:0007669"/>
    <property type="project" value="TreeGrafter"/>
</dbReference>
<reference evidence="1" key="2">
    <citation type="submission" date="2025-09" db="UniProtKB">
        <authorList>
            <consortium name="Ensembl"/>
        </authorList>
    </citation>
    <scope>IDENTIFICATION</scope>
</reference>
<organism evidence="1 2">
    <name type="scientific">Periophthalmus magnuspinnatus</name>
    <dbReference type="NCBI Taxonomy" id="409849"/>
    <lineage>
        <taxon>Eukaryota</taxon>
        <taxon>Metazoa</taxon>
        <taxon>Chordata</taxon>
        <taxon>Craniata</taxon>
        <taxon>Vertebrata</taxon>
        <taxon>Euteleostomi</taxon>
        <taxon>Actinopterygii</taxon>
        <taxon>Neopterygii</taxon>
        <taxon>Teleostei</taxon>
        <taxon>Neoteleostei</taxon>
        <taxon>Acanthomorphata</taxon>
        <taxon>Gobiaria</taxon>
        <taxon>Gobiiformes</taxon>
        <taxon>Gobioidei</taxon>
        <taxon>Gobiidae</taxon>
        <taxon>Oxudercinae</taxon>
        <taxon>Periophthalmus</taxon>
    </lineage>
</organism>
<dbReference type="PANTHER" id="PTHR21595">
    <property type="entry name" value="PATRONIN"/>
    <property type="match status" value="1"/>
</dbReference>
<dbReference type="GO" id="GO:0031175">
    <property type="term" value="P:neuron projection development"/>
    <property type="evidence" value="ECO:0007669"/>
    <property type="project" value="InterPro"/>
</dbReference>
<dbReference type="InterPro" id="IPR032940">
    <property type="entry name" value="CAMSAP"/>
</dbReference>
<keyword evidence="2" id="KW-1185">Reference proteome</keyword>
<evidence type="ECO:0000313" key="1">
    <source>
        <dbReference type="Ensembl" id="ENSPMGP00000023294.1"/>
    </source>
</evidence>
<dbReference type="PANTHER" id="PTHR21595:SF2">
    <property type="entry name" value="CALMODULIN-REGULATED SPECTRIN-ASSOCIATED PROTEIN 3"/>
    <property type="match status" value="1"/>
</dbReference>
<proteinExistence type="predicted"/>
<name>A0A3B4B3U8_9GOBI</name>
<accession>A0A3B4B3U8</accession>
<dbReference type="GO" id="GO:0007026">
    <property type="term" value="P:negative regulation of microtubule depolymerization"/>
    <property type="evidence" value="ECO:0007669"/>
    <property type="project" value="TreeGrafter"/>
</dbReference>
<dbReference type="Pfam" id="PF17095">
    <property type="entry name" value="CAMSAP_CC1"/>
    <property type="match status" value="1"/>
</dbReference>
<evidence type="ECO:0000313" key="2">
    <source>
        <dbReference type="Proteomes" id="UP000261520"/>
    </source>
</evidence>
<dbReference type="STRING" id="409849.ENSPMGP00000023294"/>
<dbReference type="GO" id="GO:0031122">
    <property type="term" value="P:cytoplasmic microtubule organization"/>
    <property type="evidence" value="ECO:0007669"/>
    <property type="project" value="TreeGrafter"/>
</dbReference>
<protein>
    <submittedName>
        <fullName evidence="1">Uncharacterized protein</fullName>
    </submittedName>
</protein>
<dbReference type="GO" id="GO:0030507">
    <property type="term" value="F:spectrin binding"/>
    <property type="evidence" value="ECO:0007669"/>
    <property type="project" value="InterPro"/>
</dbReference>
<dbReference type="AlphaFoldDB" id="A0A3B4B3U8"/>
<reference evidence="1" key="1">
    <citation type="submission" date="2025-08" db="UniProtKB">
        <authorList>
            <consortium name="Ensembl"/>
        </authorList>
    </citation>
    <scope>IDENTIFICATION</scope>
</reference>